<dbReference type="GO" id="GO:0010468">
    <property type="term" value="P:regulation of gene expression"/>
    <property type="evidence" value="ECO:0007669"/>
    <property type="project" value="UniProtKB-ARBA"/>
</dbReference>
<dbReference type="AlphaFoldDB" id="A0A0M9VTD5"/>
<keyword evidence="5" id="KW-0539">Nucleus</keyword>
<keyword evidence="6" id="KW-0175">Coiled coil</keyword>
<evidence type="ECO:0000256" key="2">
    <source>
        <dbReference type="ARBA" id="ARBA00022491"/>
    </source>
</evidence>
<feature type="compositionally biased region" description="Acidic residues" evidence="7">
    <location>
        <begin position="141"/>
        <end position="151"/>
    </location>
</feature>
<organism evidence="8 9">
    <name type="scientific">Escovopsis weberi</name>
    <dbReference type="NCBI Taxonomy" id="150374"/>
    <lineage>
        <taxon>Eukaryota</taxon>
        <taxon>Fungi</taxon>
        <taxon>Dikarya</taxon>
        <taxon>Ascomycota</taxon>
        <taxon>Pezizomycotina</taxon>
        <taxon>Sordariomycetes</taxon>
        <taxon>Hypocreomycetidae</taxon>
        <taxon>Hypocreales</taxon>
        <taxon>Hypocreaceae</taxon>
        <taxon>Escovopsis</taxon>
    </lineage>
</organism>
<feature type="compositionally biased region" description="Basic and acidic residues" evidence="7">
    <location>
        <begin position="94"/>
        <end position="103"/>
    </location>
</feature>
<feature type="compositionally biased region" description="Acidic residues" evidence="7">
    <location>
        <begin position="32"/>
        <end position="43"/>
    </location>
</feature>
<evidence type="ECO:0000256" key="5">
    <source>
        <dbReference type="ARBA" id="ARBA00023242"/>
    </source>
</evidence>
<feature type="compositionally biased region" description="Basic and acidic residues" evidence="7">
    <location>
        <begin position="219"/>
        <end position="229"/>
    </location>
</feature>
<dbReference type="PANTHER" id="PTHR21964">
    <property type="entry name" value="BREAST CANCER METASTASIS-SUPPRESSOR 1"/>
    <property type="match status" value="1"/>
</dbReference>
<sequence length="643" mass="69862">MAATAAASAALPPGGPVSGDLEDGNVSSPLSEVDDKDANDEEMERMHLDDNDGDNSSFSGEENQPAHNDGSDSESALSEAASDVNSEANDTEAETLRLYDTPRNHRHRDVLVDQFNDDQVFEHTPENPRRTQAAAAAAADADADADDESVSGDEGSVVSSRAGAHDSPTKHAAEAGASLDEDAAAAAAAAAGSPQDRKRKRSPVIEPLGPEAPPTRKRSSSELDRKEGAGDGADVAAAATAATAATEDEKRSPLPQRGSQSPGGDRDPRPTLENAPEDTLTAEPDSRAAKKAMRGGSKRRNALTDSADDDTPLEAEEESPDAAAEGPREPQDEDMEVDLEEEAAHRNAEEMERKQAAYRDWTHIEEMFGIFRERLYKDRLQRLEEEEQSLLAAEPTHPEYLNMKQCLDDRLNQKLEAANKEYEFRMKAHERRAVAQRSQVWSQYFQAVRERREQTLEALNKQWYDVQSARRNAHSLPDYGLLFPRDPAQRVRNAIAYNTEVSTLAGMAKYEGFPAGPELKGASAPELEADLAQMEFLKDTPWANPNHSAHKLYQHPSIQGEAPHEPVATTSRIAHRNLSSAPDLKATLDVPTPPTQQRSASLAARLPESPEMARSIAHPSPAHQMKRMGSIPSLSRGSKAAAA</sequence>
<feature type="compositionally biased region" description="Low complexity" evidence="7">
    <location>
        <begin position="73"/>
        <end position="83"/>
    </location>
</feature>
<evidence type="ECO:0000313" key="8">
    <source>
        <dbReference type="EMBL" id="KOS18673.1"/>
    </source>
</evidence>
<reference evidence="8 9" key="1">
    <citation type="submission" date="2015-07" db="EMBL/GenBank/DDBJ databases">
        <title>The genome of the fungus Escovopsis weberi, a specialized disease agent of ant agriculture.</title>
        <authorList>
            <person name="de Man T.J."/>
            <person name="Stajich J.E."/>
            <person name="Kubicek C.P."/>
            <person name="Chenthamara K."/>
            <person name="Atanasova L."/>
            <person name="Druzhinina I.S."/>
            <person name="Birnbaum S."/>
            <person name="Barribeau S.M."/>
            <person name="Teiling C."/>
            <person name="Suen G."/>
            <person name="Currie C."/>
            <person name="Gerardo N.M."/>
        </authorList>
    </citation>
    <scope>NUCLEOTIDE SEQUENCE [LARGE SCALE GENOMIC DNA]</scope>
</reference>
<feature type="compositionally biased region" description="Basic and acidic residues" evidence="7">
    <location>
        <begin position="342"/>
        <end position="354"/>
    </location>
</feature>
<accession>A0A0M9VTD5</accession>
<evidence type="ECO:0000256" key="4">
    <source>
        <dbReference type="ARBA" id="ARBA00023163"/>
    </source>
</evidence>
<dbReference type="Proteomes" id="UP000053831">
    <property type="component" value="Unassembled WGS sequence"/>
</dbReference>
<feature type="coiled-coil region" evidence="6">
    <location>
        <begin position="373"/>
        <end position="432"/>
    </location>
</feature>
<keyword evidence="4" id="KW-0804">Transcription</keyword>
<keyword evidence="9" id="KW-1185">Reference proteome</keyword>
<dbReference type="EMBL" id="LGSR01000020">
    <property type="protein sequence ID" value="KOS18673.1"/>
    <property type="molecule type" value="Genomic_DNA"/>
</dbReference>
<evidence type="ECO:0000256" key="7">
    <source>
        <dbReference type="SAM" id="MobiDB-lite"/>
    </source>
</evidence>
<evidence type="ECO:0000256" key="6">
    <source>
        <dbReference type="SAM" id="Coils"/>
    </source>
</evidence>
<comment type="subcellular location">
    <subcellularLocation>
        <location evidence="1">Nucleus</location>
    </subcellularLocation>
</comment>
<feature type="compositionally biased region" description="Acidic residues" evidence="7">
    <location>
        <begin position="331"/>
        <end position="341"/>
    </location>
</feature>
<dbReference type="InterPro" id="IPR013907">
    <property type="entry name" value="Sds3"/>
</dbReference>
<comment type="caution">
    <text evidence="8">The sequence shown here is derived from an EMBL/GenBank/DDBJ whole genome shotgun (WGS) entry which is preliminary data.</text>
</comment>
<dbReference type="OrthoDB" id="20886at2759"/>
<keyword evidence="2" id="KW-0678">Repressor</keyword>
<evidence type="ECO:0000313" key="9">
    <source>
        <dbReference type="Proteomes" id="UP000053831"/>
    </source>
</evidence>
<feature type="compositionally biased region" description="Basic residues" evidence="7">
    <location>
        <begin position="289"/>
        <end position="301"/>
    </location>
</feature>
<keyword evidence="3" id="KW-0805">Transcription regulation</keyword>
<dbReference type="SMART" id="SM01401">
    <property type="entry name" value="Sds3"/>
    <property type="match status" value="1"/>
</dbReference>
<feature type="compositionally biased region" description="Low complexity" evidence="7">
    <location>
        <begin position="232"/>
        <end position="245"/>
    </location>
</feature>
<name>A0A0M9VTD5_ESCWE</name>
<evidence type="ECO:0000256" key="3">
    <source>
        <dbReference type="ARBA" id="ARBA00023015"/>
    </source>
</evidence>
<feature type="compositionally biased region" description="Low complexity" evidence="7">
    <location>
        <begin position="174"/>
        <end position="193"/>
    </location>
</feature>
<dbReference type="Pfam" id="PF08598">
    <property type="entry name" value="Sds3"/>
    <property type="match status" value="1"/>
</dbReference>
<proteinExistence type="predicted"/>
<feature type="compositionally biased region" description="Acidic residues" evidence="7">
    <location>
        <begin position="306"/>
        <end position="320"/>
    </location>
</feature>
<dbReference type="GO" id="GO:0005654">
    <property type="term" value="C:nucleoplasm"/>
    <property type="evidence" value="ECO:0007669"/>
    <property type="project" value="UniProtKB-ARBA"/>
</dbReference>
<dbReference type="STRING" id="150374.A0A0M9VTD5"/>
<feature type="region of interest" description="Disordered" evidence="7">
    <location>
        <begin position="581"/>
        <end position="643"/>
    </location>
</feature>
<feature type="region of interest" description="Disordered" evidence="7">
    <location>
        <begin position="1"/>
        <end position="354"/>
    </location>
</feature>
<feature type="compositionally biased region" description="Basic and acidic residues" evidence="7">
    <location>
        <begin position="163"/>
        <end position="173"/>
    </location>
</feature>
<feature type="compositionally biased region" description="Basic and acidic residues" evidence="7">
    <location>
        <begin position="120"/>
        <end position="129"/>
    </location>
</feature>
<protein>
    <submittedName>
        <fullName evidence="8">Transcriptional regulatory protein DEP1</fullName>
    </submittedName>
</protein>
<gene>
    <name evidence="8" type="ORF">ESCO_000886</name>
</gene>
<evidence type="ECO:0000256" key="1">
    <source>
        <dbReference type="ARBA" id="ARBA00004123"/>
    </source>
</evidence>
<feature type="compositionally biased region" description="Low complexity" evidence="7">
    <location>
        <begin position="1"/>
        <end position="10"/>
    </location>
</feature>